<dbReference type="GO" id="GO:0003677">
    <property type="term" value="F:DNA binding"/>
    <property type="evidence" value="ECO:0007669"/>
    <property type="project" value="UniProtKB-KW"/>
</dbReference>
<dbReference type="InterPro" id="IPR039422">
    <property type="entry name" value="MarR/SlyA-like"/>
</dbReference>
<dbReference type="Proteomes" id="UP000185124">
    <property type="component" value="Unassembled WGS sequence"/>
</dbReference>
<dbReference type="InterPro" id="IPR036388">
    <property type="entry name" value="WH-like_DNA-bd_sf"/>
</dbReference>
<keyword evidence="3" id="KW-0238">DNA-binding</keyword>
<gene>
    <name evidence="3" type="ORF">SAMN04489832_4747</name>
</gene>
<dbReference type="CDD" id="cd00090">
    <property type="entry name" value="HTH_ARSR"/>
    <property type="match status" value="1"/>
</dbReference>
<dbReference type="InterPro" id="IPR000835">
    <property type="entry name" value="HTH_MarR-typ"/>
</dbReference>
<name>A0A1N6A155_9ACTN</name>
<dbReference type="Pfam" id="PF01047">
    <property type="entry name" value="MarR"/>
    <property type="match status" value="1"/>
</dbReference>
<dbReference type="SMART" id="SM00347">
    <property type="entry name" value="HTH_MARR"/>
    <property type="match status" value="1"/>
</dbReference>
<dbReference type="InterPro" id="IPR011991">
    <property type="entry name" value="ArsR-like_HTH"/>
</dbReference>
<comment type="subcellular location">
    <subcellularLocation>
        <location evidence="1">Cytoplasm</location>
    </subcellularLocation>
</comment>
<dbReference type="GO" id="GO:0005737">
    <property type="term" value="C:cytoplasm"/>
    <property type="evidence" value="ECO:0007669"/>
    <property type="project" value="UniProtKB-SubCell"/>
</dbReference>
<dbReference type="STRING" id="709881.SAMN04489832_4747"/>
<keyword evidence="4" id="KW-1185">Reference proteome</keyword>
<dbReference type="EMBL" id="FSQT01000002">
    <property type="protein sequence ID" value="SIN27744.1"/>
    <property type="molecule type" value="Genomic_DNA"/>
</dbReference>
<proteinExistence type="predicted"/>
<sequence>MSEKPEGVDPLALEQQVCFALSVAARSVVAVYRPLLEPMGLTHPQYLVMLALWQHAPLSGRDLSRLLQLDPGTLSPLLKRLEAAGYLRRERDAADERSLAVTLTASGVALRSQAELIPAAIVQRLGLPVEDLQHLHAVLTQVIAAANRPRGDDQSAADPEPAGQASA</sequence>
<dbReference type="PRINTS" id="PR00598">
    <property type="entry name" value="HTHMARR"/>
</dbReference>
<dbReference type="InterPro" id="IPR036390">
    <property type="entry name" value="WH_DNA-bd_sf"/>
</dbReference>
<dbReference type="RefSeq" id="WP_074315580.1">
    <property type="nucleotide sequence ID" value="NZ_FSQT01000002.1"/>
</dbReference>
<feature type="domain" description="HTH marR-type" evidence="2">
    <location>
        <begin position="14"/>
        <end position="144"/>
    </location>
</feature>
<dbReference type="PANTHER" id="PTHR33164:SF5">
    <property type="entry name" value="ORGANIC HYDROPEROXIDE RESISTANCE TRANSCRIPTIONAL REGULATOR"/>
    <property type="match status" value="1"/>
</dbReference>
<reference evidence="4" key="1">
    <citation type="submission" date="2016-12" db="EMBL/GenBank/DDBJ databases">
        <authorList>
            <person name="Varghese N."/>
            <person name="Submissions S."/>
        </authorList>
    </citation>
    <scope>NUCLEOTIDE SEQUENCE [LARGE SCALE GENOMIC DNA]</scope>
    <source>
        <strain evidence="4">DSM 45599</strain>
    </source>
</reference>
<dbReference type="GO" id="GO:0006950">
    <property type="term" value="P:response to stress"/>
    <property type="evidence" value="ECO:0007669"/>
    <property type="project" value="TreeGrafter"/>
</dbReference>
<dbReference type="AlphaFoldDB" id="A0A1N6A155"/>
<dbReference type="SUPFAM" id="SSF46785">
    <property type="entry name" value="Winged helix' DNA-binding domain"/>
    <property type="match status" value="1"/>
</dbReference>
<organism evidence="3 4">
    <name type="scientific">Micromonospora cremea</name>
    <dbReference type="NCBI Taxonomy" id="709881"/>
    <lineage>
        <taxon>Bacteria</taxon>
        <taxon>Bacillati</taxon>
        <taxon>Actinomycetota</taxon>
        <taxon>Actinomycetes</taxon>
        <taxon>Micromonosporales</taxon>
        <taxon>Micromonosporaceae</taxon>
        <taxon>Micromonospora</taxon>
    </lineage>
</organism>
<dbReference type="GO" id="GO:0003700">
    <property type="term" value="F:DNA-binding transcription factor activity"/>
    <property type="evidence" value="ECO:0007669"/>
    <property type="project" value="InterPro"/>
</dbReference>
<protein>
    <submittedName>
        <fullName evidence="3">DNA-binding transcriptional regulator, MarR family</fullName>
    </submittedName>
</protein>
<evidence type="ECO:0000313" key="4">
    <source>
        <dbReference type="Proteomes" id="UP000185124"/>
    </source>
</evidence>
<evidence type="ECO:0000313" key="3">
    <source>
        <dbReference type="EMBL" id="SIN27744.1"/>
    </source>
</evidence>
<dbReference type="OrthoDB" id="9806864at2"/>
<dbReference type="PANTHER" id="PTHR33164">
    <property type="entry name" value="TRANSCRIPTIONAL REGULATOR, MARR FAMILY"/>
    <property type="match status" value="1"/>
</dbReference>
<dbReference type="PROSITE" id="PS50995">
    <property type="entry name" value="HTH_MARR_2"/>
    <property type="match status" value="1"/>
</dbReference>
<accession>A0A1N6A155</accession>
<evidence type="ECO:0000256" key="1">
    <source>
        <dbReference type="ARBA" id="ARBA00004496"/>
    </source>
</evidence>
<evidence type="ECO:0000259" key="2">
    <source>
        <dbReference type="PROSITE" id="PS50995"/>
    </source>
</evidence>
<dbReference type="Gene3D" id="1.10.10.10">
    <property type="entry name" value="Winged helix-like DNA-binding domain superfamily/Winged helix DNA-binding domain"/>
    <property type="match status" value="1"/>
</dbReference>